<dbReference type="GO" id="GO:0071540">
    <property type="term" value="C:eukaryotic translation initiation factor 3 complex, eIF3e"/>
    <property type="evidence" value="ECO:0007669"/>
    <property type="project" value="TreeGrafter"/>
</dbReference>
<dbReference type="GO" id="GO:0003743">
    <property type="term" value="F:translation initiation factor activity"/>
    <property type="evidence" value="ECO:0007669"/>
    <property type="project" value="UniProtKB-KW"/>
</dbReference>
<feature type="compositionally biased region" description="Basic and acidic residues" evidence="4">
    <location>
        <begin position="119"/>
        <end position="137"/>
    </location>
</feature>
<dbReference type="Gene3D" id="1.25.40.860">
    <property type="match status" value="1"/>
</dbReference>
<dbReference type="InterPro" id="IPR054711">
    <property type="entry name" value="eIF3a_PCI_TPR-like"/>
</dbReference>
<accession>A0A0L7L4E6</accession>
<evidence type="ECO:0000256" key="2">
    <source>
        <dbReference type="ARBA" id="ARBA00022540"/>
    </source>
</evidence>
<dbReference type="PANTHER" id="PTHR14005:SF0">
    <property type="entry name" value="EUKARYOTIC TRANSLATION INITIATION FACTOR 3 SUBUNIT A"/>
    <property type="match status" value="1"/>
</dbReference>
<evidence type="ECO:0000313" key="6">
    <source>
        <dbReference type="EMBL" id="KOB70285.1"/>
    </source>
</evidence>
<comment type="caution">
    <text evidence="6">The sequence shown here is derived from an EMBL/GenBank/DDBJ whole genome shotgun (WGS) entry which is preliminary data.</text>
</comment>
<evidence type="ECO:0000256" key="3">
    <source>
        <dbReference type="ARBA" id="ARBA00022917"/>
    </source>
</evidence>
<dbReference type="Pfam" id="PF22591">
    <property type="entry name" value="eIF3a_PCI_TPR-like"/>
    <property type="match status" value="1"/>
</dbReference>
<organism evidence="6 7">
    <name type="scientific">Operophtera brumata</name>
    <name type="common">Winter moth</name>
    <name type="synonym">Phalaena brumata</name>
    <dbReference type="NCBI Taxonomy" id="104452"/>
    <lineage>
        <taxon>Eukaryota</taxon>
        <taxon>Metazoa</taxon>
        <taxon>Ecdysozoa</taxon>
        <taxon>Arthropoda</taxon>
        <taxon>Hexapoda</taxon>
        <taxon>Insecta</taxon>
        <taxon>Pterygota</taxon>
        <taxon>Neoptera</taxon>
        <taxon>Endopterygota</taxon>
        <taxon>Lepidoptera</taxon>
        <taxon>Glossata</taxon>
        <taxon>Ditrysia</taxon>
        <taxon>Geometroidea</taxon>
        <taxon>Geometridae</taxon>
        <taxon>Larentiinae</taxon>
        <taxon>Operophtera</taxon>
    </lineage>
</organism>
<reference evidence="6 7" key="1">
    <citation type="journal article" date="2015" name="Genome Biol. Evol.">
        <title>The genome of winter moth (Operophtera brumata) provides a genomic perspective on sexual dimorphism and phenology.</title>
        <authorList>
            <person name="Derks M.F."/>
            <person name="Smit S."/>
            <person name="Salis L."/>
            <person name="Schijlen E."/>
            <person name="Bossers A."/>
            <person name="Mateman C."/>
            <person name="Pijl A.S."/>
            <person name="de Ridder D."/>
            <person name="Groenen M.A."/>
            <person name="Visser M.E."/>
            <person name="Megens H.J."/>
        </authorList>
    </citation>
    <scope>NUCLEOTIDE SEQUENCE [LARGE SCALE GENOMIC DNA]</scope>
    <source>
        <strain evidence="6">WM2013NL</strain>
        <tissue evidence="6">Head and thorax</tissue>
    </source>
</reference>
<protein>
    <submittedName>
        <fullName evidence="6">Eukaryotic translation initiation factor 3 subunit</fullName>
    </submittedName>
</protein>
<dbReference type="InterPro" id="IPR027512">
    <property type="entry name" value="EIF3A"/>
</dbReference>
<evidence type="ECO:0000313" key="7">
    <source>
        <dbReference type="Proteomes" id="UP000037510"/>
    </source>
</evidence>
<feature type="domain" description="eIF3a PCI" evidence="5">
    <location>
        <begin position="1"/>
        <end position="47"/>
    </location>
</feature>
<dbReference type="GO" id="GO:0001732">
    <property type="term" value="P:formation of cytoplasmic translation initiation complex"/>
    <property type="evidence" value="ECO:0007669"/>
    <property type="project" value="TreeGrafter"/>
</dbReference>
<keyword evidence="3" id="KW-0648">Protein biosynthesis</keyword>
<dbReference type="AlphaFoldDB" id="A0A0L7L4E6"/>
<dbReference type="GO" id="GO:0002188">
    <property type="term" value="P:translation reinitiation"/>
    <property type="evidence" value="ECO:0007669"/>
    <property type="project" value="TreeGrafter"/>
</dbReference>
<gene>
    <name evidence="6" type="ORF">OBRU01_15870</name>
</gene>
<keyword evidence="7" id="KW-1185">Reference proteome</keyword>
<dbReference type="STRING" id="104452.A0A0L7L4E6"/>
<dbReference type="GO" id="GO:0043614">
    <property type="term" value="C:multi-eIF complex"/>
    <property type="evidence" value="ECO:0007669"/>
    <property type="project" value="TreeGrafter"/>
</dbReference>
<proteinExistence type="predicted"/>
<keyword evidence="1" id="KW-0963">Cytoplasm</keyword>
<feature type="region of interest" description="Disordered" evidence="4">
    <location>
        <begin position="117"/>
        <end position="137"/>
    </location>
</feature>
<evidence type="ECO:0000256" key="4">
    <source>
        <dbReference type="SAM" id="MobiDB-lite"/>
    </source>
</evidence>
<keyword evidence="2 6" id="KW-0396">Initiation factor</keyword>
<dbReference type="PANTHER" id="PTHR14005">
    <property type="entry name" value="EUKARYOTIC TRANSLATION INITIATION FACTOR 3, THETA SUBUNIT"/>
    <property type="match status" value="1"/>
</dbReference>
<name>A0A0L7L4E6_OPEBR</name>
<dbReference type="GO" id="GO:0003729">
    <property type="term" value="F:mRNA binding"/>
    <property type="evidence" value="ECO:0007669"/>
    <property type="project" value="TreeGrafter"/>
</dbReference>
<sequence length="207" mass="24305">MANYYGKLALVFWKAGHCLFHAAALLKLFQLSREMKKNITQEELQNTPGKKDHQIRSSHVAQCYARVQFARLLELAGTDDLFHLERLLVDCVRHNDMQIRVDHANQRQEEQLRVAAAAEARRQEQEREEREKRRHESELAAMKERHLKERMAHISQTAHGQKMLQKLDEESELAAMKERHLKERMAHISQTAHGQKMLQKLDEEVTN</sequence>
<evidence type="ECO:0000256" key="1">
    <source>
        <dbReference type="ARBA" id="ARBA00022490"/>
    </source>
</evidence>
<dbReference type="Proteomes" id="UP000037510">
    <property type="component" value="Unassembled WGS sequence"/>
</dbReference>
<evidence type="ECO:0000259" key="5">
    <source>
        <dbReference type="Pfam" id="PF22591"/>
    </source>
</evidence>
<dbReference type="GO" id="GO:0071541">
    <property type="term" value="C:eukaryotic translation initiation factor 3 complex, eIF3m"/>
    <property type="evidence" value="ECO:0007669"/>
    <property type="project" value="TreeGrafter"/>
</dbReference>
<dbReference type="EMBL" id="JTDY01003030">
    <property type="protein sequence ID" value="KOB70285.1"/>
    <property type="molecule type" value="Genomic_DNA"/>
</dbReference>
<feature type="region of interest" description="Disordered" evidence="4">
    <location>
        <begin position="188"/>
        <end position="207"/>
    </location>
</feature>